<feature type="region of interest" description="Disordered" evidence="1">
    <location>
        <begin position="56"/>
        <end position="83"/>
    </location>
</feature>
<gene>
    <name evidence="2" type="ORF">H6G74_15480</name>
</gene>
<reference evidence="2 3" key="1">
    <citation type="journal article" date="2020" name="ISME J.">
        <title>Comparative genomics reveals insights into cyanobacterial evolution and habitat adaptation.</title>
        <authorList>
            <person name="Chen M.Y."/>
            <person name="Teng W.K."/>
            <person name="Zhao L."/>
            <person name="Hu C.X."/>
            <person name="Zhou Y.K."/>
            <person name="Han B.P."/>
            <person name="Song L.R."/>
            <person name="Shu W.S."/>
        </authorList>
    </citation>
    <scope>NUCLEOTIDE SEQUENCE [LARGE SCALE GENOMIC DNA]</scope>
    <source>
        <strain evidence="2 3">FACHB-130</strain>
    </source>
</reference>
<dbReference type="Proteomes" id="UP000603457">
    <property type="component" value="Unassembled WGS sequence"/>
</dbReference>
<sequence>MNKASIWKALTPEQRQRLKEVLAKKGHVNGITEARVDFVDNLSPEQRADFIKLQQLEQSAKRDNQSPKLKVKYHNGSATRPPK</sequence>
<keyword evidence="3" id="KW-1185">Reference proteome</keyword>
<name>A0ABR8FWH1_9NOSO</name>
<dbReference type="EMBL" id="JACJTB010000019">
    <property type="protein sequence ID" value="MBD2595718.1"/>
    <property type="molecule type" value="Genomic_DNA"/>
</dbReference>
<comment type="caution">
    <text evidence="2">The sequence shown here is derived from an EMBL/GenBank/DDBJ whole genome shotgun (WGS) entry which is preliminary data.</text>
</comment>
<evidence type="ECO:0000313" key="2">
    <source>
        <dbReference type="EMBL" id="MBD2595718.1"/>
    </source>
</evidence>
<accession>A0ABR8FWH1</accession>
<protein>
    <submittedName>
        <fullName evidence="2">Uncharacterized protein</fullName>
    </submittedName>
</protein>
<organism evidence="2 3">
    <name type="scientific">Nostoc spongiaeforme FACHB-130</name>
    <dbReference type="NCBI Taxonomy" id="1357510"/>
    <lineage>
        <taxon>Bacteria</taxon>
        <taxon>Bacillati</taxon>
        <taxon>Cyanobacteriota</taxon>
        <taxon>Cyanophyceae</taxon>
        <taxon>Nostocales</taxon>
        <taxon>Nostocaceae</taxon>
        <taxon>Nostoc</taxon>
    </lineage>
</organism>
<evidence type="ECO:0000256" key="1">
    <source>
        <dbReference type="SAM" id="MobiDB-lite"/>
    </source>
</evidence>
<proteinExistence type="predicted"/>
<dbReference type="RefSeq" id="WP_190968508.1">
    <property type="nucleotide sequence ID" value="NZ_JACJTB010000019.1"/>
</dbReference>
<evidence type="ECO:0000313" key="3">
    <source>
        <dbReference type="Proteomes" id="UP000603457"/>
    </source>
</evidence>